<evidence type="ECO:0000256" key="5">
    <source>
        <dbReference type="ARBA" id="ARBA00022903"/>
    </source>
</evidence>
<name>A0A4V0H4E4_STRPO</name>
<dbReference type="InterPro" id="IPR017476">
    <property type="entry name" value="UDP-Glc/GDP-Man"/>
</dbReference>
<evidence type="ECO:0000256" key="8">
    <source>
        <dbReference type="ARBA" id="ARBA00047473"/>
    </source>
</evidence>
<dbReference type="EC" id="1.1.1.22" evidence="3 9"/>
<evidence type="ECO:0000256" key="4">
    <source>
        <dbReference type="ARBA" id="ARBA00015132"/>
    </source>
</evidence>
<gene>
    <name evidence="15" type="primary">hasB</name>
    <name evidence="15" type="ORF">NCTC10924_00985</name>
</gene>
<keyword evidence="13" id="KW-1133">Transmembrane helix</keyword>
<proteinExistence type="inferred from homology"/>
<dbReference type="Proteomes" id="UP000306241">
    <property type="component" value="Chromosome"/>
</dbReference>
<evidence type="ECO:0000256" key="10">
    <source>
        <dbReference type="PIRSR" id="PIRSR500134-1"/>
    </source>
</evidence>
<evidence type="ECO:0000256" key="3">
    <source>
        <dbReference type="ARBA" id="ARBA00012954"/>
    </source>
</evidence>
<dbReference type="PANTHER" id="PTHR43750">
    <property type="entry name" value="UDP-GLUCOSE 6-DEHYDROGENASE TUAD"/>
    <property type="match status" value="1"/>
</dbReference>
<sequence length="401" mass="45661">MLKNSSSLKNQMIGGSMKITVVGVGYVGLSIGLLLSKENDVTLFDIDSKKIELINNKQSFLEETAIKKLLLKAKNIRATTSKELAYKEASFIILALPTNFKNKTFDTSAIEAVIQDILSYSREATIIIKSTVPIGFTEYLRKRFFYNNIIFSPEFLREGFTVHDNLYPSRIIVSNESEKSKLFLKLLKRIAVTESPPYLLTRSSEAEAIKLFSNAYLAQKIAFFNELDTFSELYHLNSEKIIEGMCYDSRIGNVHNNPSFGFGGYCLPKDTKQLEYHFKNISAPLITNINNSNLSRKVHIAKMILSKDVTTIGIYRINSKADSDNYRDSSIIDIIEILKNKGRKIVIFEPLIREQTILGCSVINDFNSFTAVSELIVANRMDEQVKKYREKIFTRDVFHKD</sequence>
<dbReference type="InterPro" id="IPR036291">
    <property type="entry name" value="NAD(P)-bd_dom_sf"/>
</dbReference>
<feature type="binding site" evidence="12">
    <location>
        <position position="98"/>
    </location>
    <ligand>
        <name>NAD(+)</name>
        <dbReference type="ChEBI" id="CHEBI:57540"/>
    </ligand>
</feature>
<feature type="binding site" evidence="11">
    <location>
        <position position="263"/>
    </location>
    <ligand>
        <name>substrate</name>
    </ligand>
</feature>
<feature type="binding site" evidence="12">
    <location>
        <position position="131"/>
    </location>
    <ligand>
        <name>NAD(+)</name>
        <dbReference type="ChEBI" id="CHEBI:57540"/>
    </ligand>
</feature>
<dbReference type="SUPFAM" id="SSF52413">
    <property type="entry name" value="UDP-glucose/GDP-mannose dehydrogenase C-terminal domain"/>
    <property type="match status" value="1"/>
</dbReference>
<keyword evidence="6 9" id="KW-0560">Oxidoreductase</keyword>
<evidence type="ECO:0000259" key="14">
    <source>
        <dbReference type="SMART" id="SM00984"/>
    </source>
</evidence>
<dbReference type="InterPro" id="IPR014026">
    <property type="entry name" value="UDP-Glc/GDP-Man_DH_dimer"/>
</dbReference>
<keyword evidence="13" id="KW-0472">Membrane</keyword>
<feature type="binding site" evidence="11">
    <location>
        <position position="210"/>
    </location>
    <ligand>
        <name>substrate</name>
    </ligand>
</feature>
<dbReference type="Pfam" id="PF03721">
    <property type="entry name" value="UDPG_MGDP_dh_N"/>
    <property type="match status" value="1"/>
</dbReference>
<evidence type="ECO:0000313" key="15">
    <source>
        <dbReference type="EMBL" id="VTT44030.1"/>
    </source>
</evidence>
<feature type="domain" description="UDP-glucose/GDP-mannose dehydrogenase C-terminal" evidence="14">
    <location>
        <begin position="313"/>
        <end position="400"/>
    </location>
</feature>
<dbReference type="InterPro" id="IPR028357">
    <property type="entry name" value="UDPglc_DH_bac"/>
</dbReference>
<dbReference type="SUPFAM" id="SSF51735">
    <property type="entry name" value="NAD(P)-binding Rossmann-fold domains"/>
    <property type="match status" value="1"/>
</dbReference>
<evidence type="ECO:0000313" key="16">
    <source>
        <dbReference type="Proteomes" id="UP000306241"/>
    </source>
</evidence>
<evidence type="ECO:0000256" key="11">
    <source>
        <dbReference type="PIRSR" id="PIRSR500134-2"/>
    </source>
</evidence>
<dbReference type="GO" id="GO:0051287">
    <property type="term" value="F:NAD binding"/>
    <property type="evidence" value="ECO:0007669"/>
    <property type="project" value="InterPro"/>
</dbReference>
<feature type="binding site" evidence="12">
    <location>
        <position position="45"/>
    </location>
    <ligand>
        <name>NAD(+)</name>
        <dbReference type="ChEBI" id="CHEBI:57540"/>
    </ligand>
</feature>
<keyword evidence="5" id="KW-0972">Capsule biogenesis/degradation</keyword>
<keyword evidence="13" id="KW-0812">Transmembrane</keyword>
<feature type="binding site" evidence="11">
    <location>
        <position position="320"/>
    </location>
    <ligand>
        <name>substrate</name>
    </ligand>
</feature>
<dbReference type="PIRSF" id="PIRSF000124">
    <property type="entry name" value="UDPglc_GDPman_dh"/>
    <property type="match status" value="1"/>
</dbReference>
<evidence type="ECO:0000256" key="13">
    <source>
        <dbReference type="SAM" id="Phobius"/>
    </source>
</evidence>
<dbReference type="GO" id="GO:0003979">
    <property type="term" value="F:UDP-glucose 6-dehydrogenase activity"/>
    <property type="evidence" value="ECO:0007669"/>
    <property type="project" value="UniProtKB-EC"/>
</dbReference>
<feature type="active site" description="Nucleophile" evidence="10">
    <location>
        <position position="266"/>
    </location>
</feature>
<dbReference type="InterPro" id="IPR014027">
    <property type="entry name" value="UDP-Glc/GDP-Man_DH_C"/>
</dbReference>
<dbReference type="SMART" id="SM00984">
    <property type="entry name" value="UDPG_MGDP_dh_C"/>
    <property type="match status" value="1"/>
</dbReference>
<keyword evidence="7 9" id="KW-0520">NAD</keyword>
<dbReference type="NCBIfam" id="TIGR03026">
    <property type="entry name" value="NDP-sugDHase"/>
    <property type="match status" value="1"/>
</dbReference>
<dbReference type="InterPro" id="IPR036220">
    <property type="entry name" value="UDP-Glc/GDP-Man_DH_C_sf"/>
</dbReference>
<dbReference type="PANTHER" id="PTHR43750:SF2">
    <property type="entry name" value="UDP-GLUCOSE 6-DEHYDROGENASE"/>
    <property type="match status" value="1"/>
</dbReference>
<organism evidence="15 16">
    <name type="scientific">Streptococcus porcinus</name>
    <dbReference type="NCBI Taxonomy" id="1340"/>
    <lineage>
        <taxon>Bacteria</taxon>
        <taxon>Bacillati</taxon>
        <taxon>Bacillota</taxon>
        <taxon>Bacilli</taxon>
        <taxon>Lactobacillales</taxon>
        <taxon>Streptococcaceae</taxon>
        <taxon>Streptococcus</taxon>
    </lineage>
</organism>
<dbReference type="EMBL" id="LR594052">
    <property type="protein sequence ID" value="VTT44030.1"/>
    <property type="molecule type" value="Genomic_DNA"/>
</dbReference>
<evidence type="ECO:0000256" key="12">
    <source>
        <dbReference type="PIRSR" id="PIRSR500134-3"/>
    </source>
</evidence>
<dbReference type="GO" id="GO:0000271">
    <property type="term" value="P:polysaccharide biosynthetic process"/>
    <property type="evidence" value="ECO:0007669"/>
    <property type="project" value="InterPro"/>
</dbReference>
<reference evidence="15 16" key="1">
    <citation type="submission" date="2019-05" db="EMBL/GenBank/DDBJ databases">
        <authorList>
            <consortium name="Pathogen Informatics"/>
        </authorList>
    </citation>
    <scope>NUCLEOTIDE SEQUENCE [LARGE SCALE GENOMIC DNA]</scope>
    <source>
        <strain evidence="15 16">NCTC10924</strain>
    </source>
</reference>
<comment type="similarity">
    <text evidence="2 9">Belongs to the UDP-glucose/GDP-mannose dehydrogenase family.</text>
</comment>
<evidence type="ECO:0000256" key="1">
    <source>
        <dbReference type="ARBA" id="ARBA00004701"/>
    </source>
</evidence>
<dbReference type="UniPathway" id="UPA00038">
    <property type="reaction ID" value="UER00491"/>
</dbReference>
<dbReference type="GO" id="GO:0006065">
    <property type="term" value="P:UDP-glucuronate biosynthetic process"/>
    <property type="evidence" value="ECO:0007669"/>
    <property type="project" value="UniProtKB-UniPathway"/>
</dbReference>
<feature type="transmembrane region" description="Helical" evidence="13">
    <location>
        <begin position="12"/>
        <end position="35"/>
    </location>
</feature>
<evidence type="ECO:0000256" key="9">
    <source>
        <dbReference type="PIRNR" id="PIRNR000124"/>
    </source>
</evidence>
<evidence type="ECO:0000256" key="7">
    <source>
        <dbReference type="ARBA" id="ARBA00023027"/>
    </source>
</evidence>
<dbReference type="PIRSF" id="PIRSF500134">
    <property type="entry name" value="UDPglc_DH_bac"/>
    <property type="match status" value="1"/>
</dbReference>
<dbReference type="SUPFAM" id="SSF48179">
    <property type="entry name" value="6-phosphogluconate dehydrogenase C-terminal domain-like"/>
    <property type="match status" value="1"/>
</dbReference>
<comment type="pathway">
    <text evidence="1">Nucleotide-sugar biosynthesis; UDP-alpha-D-glucuronate biosynthesis; UDP-alpha-D-glucuronate from UDP-alpha-D-glucose: step 1/1.</text>
</comment>
<evidence type="ECO:0000256" key="2">
    <source>
        <dbReference type="ARBA" id="ARBA00006601"/>
    </source>
</evidence>
<comment type="catalytic activity">
    <reaction evidence="8 9">
        <text>UDP-alpha-D-glucose + 2 NAD(+) + H2O = UDP-alpha-D-glucuronate + 2 NADH + 3 H(+)</text>
        <dbReference type="Rhea" id="RHEA:23596"/>
        <dbReference type="ChEBI" id="CHEBI:15377"/>
        <dbReference type="ChEBI" id="CHEBI:15378"/>
        <dbReference type="ChEBI" id="CHEBI:57540"/>
        <dbReference type="ChEBI" id="CHEBI:57945"/>
        <dbReference type="ChEBI" id="CHEBI:58052"/>
        <dbReference type="ChEBI" id="CHEBI:58885"/>
        <dbReference type="EC" id="1.1.1.22"/>
    </reaction>
</comment>
<accession>A0A4V0H4E4</accession>
<dbReference type="Pfam" id="PF03720">
    <property type="entry name" value="UDPG_MGDP_dh_C"/>
    <property type="match status" value="1"/>
</dbReference>
<feature type="binding site" evidence="12">
    <location>
        <position position="269"/>
    </location>
    <ligand>
        <name>NAD(+)</name>
        <dbReference type="ChEBI" id="CHEBI:57540"/>
    </ligand>
</feature>
<dbReference type="InterPro" id="IPR008927">
    <property type="entry name" value="6-PGluconate_DH-like_C_sf"/>
</dbReference>
<feature type="binding site" evidence="12">
    <location>
        <position position="50"/>
    </location>
    <ligand>
        <name>NAD(+)</name>
        <dbReference type="ChEBI" id="CHEBI:57540"/>
    </ligand>
</feature>
<feature type="binding site" evidence="11">
    <location>
        <position position="401"/>
    </location>
    <ligand>
        <name>substrate</name>
    </ligand>
</feature>
<protein>
    <recommendedName>
        <fullName evidence="4 9">UDP-glucose 6-dehydrogenase</fullName>
        <ecNumber evidence="3 9">1.1.1.22</ecNumber>
    </recommendedName>
</protein>
<dbReference type="InterPro" id="IPR013328">
    <property type="entry name" value="6PGD_dom2"/>
</dbReference>
<dbReference type="Gene3D" id="1.10.1040.10">
    <property type="entry name" value="N-(1-d-carboxylethyl)-l-norvaline Dehydrogenase, domain 2"/>
    <property type="match status" value="1"/>
</dbReference>
<dbReference type="AlphaFoldDB" id="A0A4V0H4E4"/>
<feature type="binding site" evidence="11">
    <location>
        <begin position="155"/>
        <end position="158"/>
    </location>
    <ligand>
        <name>substrate</name>
    </ligand>
</feature>
<evidence type="ECO:0000256" key="6">
    <source>
        <dbReference type="ARBA" id="ARBA00023002"/>
    </source>
</evidence>
<dbReference type="Pfam" id="PF00984">
    <property type="entry name" value="UDPG_MGDP_dh"/>
    <property type="match status" value="1"/>
</dbReference>
<dbReference type="Gene3D" id="3.40.50.720">
    <property type="entry name" value="NAD(P)-binding Rossmann-like Domain"/>
    <property type="match status" value="2"/>
</dbReference>
<feature type="binding site" evidence="12">
    <location>
        <position position="327"/>
    </location>
    <ligand>
        <name>NAD(+)</name>
        <dbReference type="ChEBI" id="CHEBI:57540"/>
    </ligand>
</feature>
<dbReference type="InterPro" id="IPR001732">
    <property type="entry name" value="UDP-Glc/GDP-Man_DH_N"/>
</dbReference>
<feature type="binding site" evidence="12">
    <location>
        <position position="158"/>
    </location>
    <ligand>
        <name>NAD(+)</name>
        <dbReference type="ChEBI" id="CHEBI:57540"/>
    </ligand>
</feature>